<dbReference type="PROSITE" id="PS00113">
    <property type="entry name" value="ADENYLATE_KINASE"/>
    <property type="match status" value="1"/>
</dbReference>
<evidence type="ECO:0000256" key="2">
    <source>
        <dbReference type="ARBA" id="ARBA00022741"/>
    </source>
</evidence>
<sequence length="246" mass="27591">MSHRSTCLASFLFTMGLYTSYTRLKIRSRSPSNHPLVHSGIFVLGGPGAGKRTLCARLAASANLDKTKVHHLSVDELLRSAREKGGQVGHIINNCILSDHNVPSSVIMELLKEVIIDACSDGECSGVKRVFLMDGFPRYMENISVWDGEIATRRLDVHVRCIVFLECPEELCTARLLGQGATSGHLDNDFETIRKRFRSFREEIYPVMSLFESGIRNDGVVVKKVLADRPMDMVYQDFLNVLQNFL</sequence>
<dbReference type="GO" id="GO:0005524">
    <property type="term" value="F:ATP binding"/>
    <property type="evidence" value="ECO:0007669"/>
    <property type="project" value="InterPro"/>
</dbReference>
<organism evidence="5">
    <name type="scientific">Corethron hystrix</name>
    <dbReference type="NCBI Taxonomy" id="216773"/>
    <lineage>
        <taxon>Eukaryota</taxon>
        <taxon>Sar</taxon>
        <taxon>Stramenopiles</taxon>
        <taxon>Ochrophyta</taxon>
        <taxon>Bacillariophyta</taxon>
        <taxon>Coscinodiscophyceae</taxon>
        <taxon>Corethrophycidae</taxon>
        <taxon>Corethrales</taxon>
        <taxon>Corethraceae</taxon>
        <taxon>Corethron</taxon>
    </lineage>
</organism>
<keyword evidence="2" id="KW-0547">Nucleotide-binding</keyword>
<dbReference type="EMBL" id="HBFR01025292">
    <property type="protein sequence ID" value="CAD8890941.1"/>
    <property type="molecule type" value="Transcribed_RNA"/>
</dbReference>
<evidence type="ECO:0000256" key="3">
    <source>
        <dbReference type="ARBA" id="ARBA00022777"/>
    </source>
</evidence>
<accession>A0A7S1BLD7</accession>
<evidence type="ECO:0000313" key="5">
    <source>
        <dbReference type="EMBL" id="CAD8890941.1"/>
    </source>
</evidence>
<proteinExistence type="inferred from homology"/>
<comment type="similarity">
    <text evidence="4">Belongs to the adenylate kinase family.</text>
</comment>
<dbReference type="PANTHER" id="PTHR23359">
    <property type="entry name" value="NUCLEOTIDE KINASE"/>
    <property type="match status" value="1"/>
</dbReference>
<keyword evidence="1 4" id="KW-0808">Transferase</keyword>
<evidence type="ECO:0008006" key="6">
    <source>
        <dbReference type="Google" id="ProtNLM"/>
    </source>
</evidence>
<dbReference type="CDD" id="cd01428">
    <property type="entry name" value="ADK"/>
    <property type="match status" value="1"/>
</dbReference>
<dbReference type="HAMAP" id="MF_00235">
    <property type="entry name" value="Adenylate_kinase_Adk"/>
    <property type="match status" value="1"/>
</dbReference>
<keyword evidence="3 4" id="KW-0418">Kinase</keyword>
<evidence type="ECO:0000256" key="4">
    <source>
        <dbReference type="RuleBase" id="RU003330"/>
    </source>
</evidence>
<dbReference type="Pfam" id="PF00406">
    <property type="entry name" value="ADK"/>
    <property type="match status" value="1"/>
</dbReference>
<dbReference type="GO" id="GO:0019205">
    <property type="term" value="F:nucleobase-containing compound kinase activity"/>
    <property type="evidence" value="ECO:0007669"/>
    <property type="project" value="InterPro"/>
</dbReference>
<dbReference type="InterPro" id="IPR033690">
    <property type="entry name" value="Adenylat_kinase_CS"/>
</dbReference>
<dbReference type="SUPFAM" id="SSF52540">
    <property type="entry name" value="P-loop containing nucleoside triphosphate hydrolases"/>
    <property type="match status" value="1"/>
</dbReference>
<dbReference type="Gene3D" id="3.40.50.300">
    <property type="entry name" value="P-loop containing nucleotide triphosphate hydrolases"/>
    <property type="match status" value="1"/>
</dbReference>
<dbReference type="InterPro" id="IPR000850">
    <property type="entry name" value="Adenylat/UMP-CMP_kin"/>
</dbReference>
<dbReference type="AlphaFoldDB" id="A0A7S1BLD7"/>
<dbReference type="GO" id="GO:0006139">
    <property type="term" value="P:nucleobase-containing compound metabolic process"/>
    <property type="evidence" value="ECO:0007669"/>
    <property type="project" value="InterPro"/>
</dbReference>
<gene>
    <name evidence="5" type="ORF">CHYS00102_LOCUS18147</name>
</gene>
<protein>
    <recommendedName>
        <fullName evidence="6">Adenylate kinase</fullName>
    </recommendedName>
</protein>
<dbReference type="PRINTS" id="PR00094">
    <property type="entry name" value="ADENYLTKNASE"/>
</dbReference>
<name>A0A7S1BLD7_9STRA</name>
<evidence type="ECO:0000256" key="1">
    <source>
        <dbReference type="ARBA" id="ARBA00022679"/>
    </source>
</evidence>
<dbReference type="InterPro" id="IPR027417">
    <property type="entry name" value="P-loop_NTPase"/>
</dbReference>
<reference evidence="5" key="1">
    <citation type="submission" date="2021-01" db="EMBL/GenBank/DDBJ databases">
        <authorList>
            <person name="Corre E."/>
            <person name="Pelletier E."/>
            <person name="Niang G."/>
            <person name="Scheremetjew M."/>
            <person name="Finn R."/>
            <person name="Kale V."/>
            <person name="Holt S."/>
            <person name="Cochrane G."/>
            <person name="Meng A."/>
            <person name="Brown T."/>
            <person name="Cohen L."/>
        </authorList>
    </citation>
    <scope>NUCLEOTIDE SEQUENCE</scope>
    <source>
        <strain evidence="5">308</strain>
    </source>
</reference>